<dbReference type="PANTHER" id="PTHR10188:SF8">
    <property type="entry name" value="THREONINE ASPARTASE 1"/>
    <property type="match status" value="1"/>
</dbReference>
<gene>
    <name evidence="4" type="ORF">RND81_03G206400</name>
</gene>
<feature type="site" description="Cleavage; by autolysis" evidence="3">
    <location>
        <begin position="223"/>
        <end position="224"/>
    </location>
</feature>
<dbReference type="Proteomes" id="UP001443914">
    <property type="component" value="Unassembled WGS sequence"/>
</dbReference>
<dbReference type="Pfam" id="PF01112">
    <property type="entry name" value="Asparaginase_2"/>
    <property type="match status" value="1"/>
</dbReference>
<dbReference type="InterPro" id="IPR029055">
    <property type="entry name" value="Ntn_hydrolases_N"/>
</dbReference>
<evidence type="ECO:0000313" key="4">
    <source>
        <dbReference type="EMBL" id="KAK9742932.1"/>
    </source>
</evidence>
<comment type="subunit">
    <text evidence="1">Heterotetramer of two alpha and two beta chains arranged as a dimer of alpha/beta heterodimers.</text>
</comment>
<evidence type="ECO:0000256" key="2">
    <source>
        <dbReference type="PIRSR" id="PIRSR600246-1"/>
    </source>
</evidence>
<dbReference type="GO" id="GO:0004298">
    <property type="term" value="F:threonine-type endopeptidase activity"/>
    <property type="evidence" value="ECO:0007669"/>
    <property type="project" value="InterPro"/>
</dbReference>
<organism evidence="4 5">
    <name type="scientific">Saponaria officinalis</name>
    <name type="common">Common soapwort</name>
    <name type="synonym">Lychnis saponaria</name>
    <dbReference type="NCBI Taxonomy" id="3572"/>
    <lineage>
        <taxon>Eukaryota</taxon>
        <taxon>Viridiplantae</taxon>
        <taxon>Streptophyta</taxon>
        <taxon>Embryophyta</taxon>
        <taxon>Tracheophyta</taxon>
        <taxon>Spermatophyta</taxon>
        <taxon>Magnoliopsida</taxon>
        <taxon>eudicotyledons</taxon>
        <taxon>Gunneridae</taxon>
        <taxon>Pentapetalae</taxon>
        <taxon>Caryophyllales</taxon>
        <taxon>Caryophyllaceae</taxon>
        <taxon>Caryophylleae</taxon>
        <taxon>Saponaria</taxon>
    </lineage>
</organism>
<evidence type="ECO:0000256" key="3">
    <source>
        <dbReference type="PIRSR" id="PIRSR600246-3"/>
    </source>
</evidence>
<name>A0AAW1MC28_SAPOF</name>
<comment type="caution">
    <text evidence="4">The sequence shown here is derived from an EMBL/GenBank/DDBJ whole genome shotgun (WGS) entry which is preliminary data.</text>
</comment>
<evidence type="ECO:0000313" key="5">
    <source>
        <dbReference type="Proteomes" id="UP001443914"/>
    </source>
</evidence>
<dbReference type="Gene3D" id="3.60.20.30">
    <property type="entry name" value="(Glycosyl)asparaginase"/>
    <property type="match status" value="1"/>
</dbReference>
<dbReference type="EMBL" id="JBDFQZ010000003">
    <property type="protein sequence ID" value="KAK9742932.1"/>
    <property type="molecule type" value="Genomic_DNA"/>
</dbReference>
<dbReference type="AlphaFoldDB" id="A0AAW1MC28"/>
<dbReference type="InterPro" id="IPR000246">
    <property type="entry name" value="Peptidase_T2"/>
</dbReference>
<dbReference type="PANTHER" id="PTHR10188">
    <property type="entry name" value="L-ASPARAGINASE"/>
    <property type="match status" value="1"/>
</dbReference>
<dbReference type="FunFam" id="3.60.20.30:FF:000004">
    <property type="entry name" value="Putative threonine aspartase isoform A"/>
    <property type="match status" value="1"/>
</dbReference>
<protein>
    <recommendedName>
        <fullName evidence="6">Threonine aspartase</fullName>
    </recommendedName>
</protein>
<dbReference type="GO" id="GO:0051604">
    <property type="term" value="P:protein maturation"/>
    <property type="evidence" value="ECO:0007669"/>
    <property type="project" value="TreeGrafter"/>
</dbReference>
<evidence type="ECO:0000256" key="1">
    <source>
        <dbReference type="ARBA" id="ARBA00011601"/>
    </source>
</evidence>
<accession>A0AAW1MC28</accession>
<keyword evidence="5" id="KW-1185">Reference proteome</keyword>
<dbReference type="SUPFAM" id="SSF56235">
    <property type="entry name" value="N-terminal nucleophile aminohydrolases (Ntn hydrolases)"/>
    <property type="match status" value="1"/>
</dbReference>
<feature type="active site" description="Nucleophile" evidence="2">
    <location>
        <position position="224"/>
    </location>
</feature>
<reference evidence="4" key="1">
    <citation type="submission" date="2024-03" db="EMBL/GenBank/DDBJ databases">
        <title>WGS assembly of Saponaria officinalis var. Norfolk2.</title>
        <authorList>
            <person name="Jenkins J."/>
            <person name="Shu S."/>
            <person name="Grimwood J."/>
            <person name="Barry K."/>
            <person name="Goodstein D."/>
            <person name="Schmutz J."/>
            <person name="Leebens-Mack J."/>
            <person name="Osbourn A."/>
        </authorList>
    </citation>
    <scope>NUCLEOTIDE SEQUENCE [LARGE SCALE GENOMIC DNA]</scope>
    <source>
        <strain evidence="4">JIC</strain>
    </source>
</reference>
<dbReference type="CDD" id="cd04514">
    <property type="entry name" value="Taspase1_like"/>
    <property type="match status" value="1"/>
</dbReference>
<evidence type="ECO:0008006" key="6">
    <source>
        <dbReference type="Google" id="ProtNLM"/>
    </source>
</evidence>
<sequence length="406" mass="42225">MAEKERNSYFVAVHVGAGYHSPSNVNSLRSAMNRACLSAASLLLQGSDRCVDAVEAAIKVLEDDPCTNAGRGSNLTEDGHVECDACIMDGDSGAFAAVGAVPGVRNPIQIAATLLKEQKNGSSLLGRIPPSFLVGEGARKWAKSKGLCSESVIEDEKWLVTERAKTQWQKYKAMLDDVKTRNGFFIEPSSSNGQETGLLSDVEGSQDVESTSRGALDEDLIVDTIGVICVDHAGHIASGASSGGIAMKVSGRVGLAGAYGSGCWASSSGPFGAPFIVGCCTTGAGEYLMKAFAARECCVSLSLSQTGPASACIKVLRSVVQACTQHGTDGSAGILVVQPDAPLVGPTNAPKLKAVEIAAAYSSQSFGVGYYGSSMKKPKVTILRNKQKSSTGIDHFEAKIDLSEDS</sequence>
<proteinExistence type="predicted"/>
<dbReference type="GO" id="GO:0005737">
    <property type="term" value="C:cytoplasm"/>
    <property type="evidence" value="ECO:0007669"/>
    <property type="project" value="TreeGrafter"/>
</dbReference>
<dbReference type="InterPro" id="IPR037464">
    <property type="entry name" value="Taspase1"/>
</dbReference>